<organism evidence="1 2">
    <name type="scientific">Sporormia fimetaria CBS 119925</name>
    <dbReference type="NCBI Taxonomy" id="1340428"/>
    <lineage>
        <taxon>Eukaryota</taxon>
        <taxon>Fungi</taxon>
        <taxon>Dikarya</taxon>
        <taxon>Ascomycota</taxon>
        <taxon>Pezizomycotina</taxon>
        <taxon>Dothideomycetes</taxon>
        <taxon>Pleosporomycetidae</taxon>
        <taxon>Pleosporales</taxon>
        <taxon>Sporormiaceae</taxon>
        <taxon>Sporormia</taxon>
    </lineage>
</organism>
<gene>
    <name evidence="1" type="ORF">M011DRAFT_459562</name>
</gene>
<protein>
    <submittedName>
        <fullName evidence="1">Uncharacterized protein</fullName>
    </submittedName>
</protein>
<name>A0A6A6V9R7_9PLEO</name>
<accession>A0A6A6V9R7</accession>
<sequence>MPSTLPRERKPRTKTCATTPTTAIHPQLRNLLPLPTPHPDDHDIDSCVGFNESPSLAHALRACEEPVTTTTYNTPANTNLSQPSLPTHFPTSDIRTPASSLPPISHIAHAHAYPTPLPSFHSSSPHTESTFLPPADPVTAWVEMQWDATRGVMQSIEEGVCAQQQDVENEVEECESVYGSIGKTVEGEPEKWIYDISWGQECVGKGWNGRVEWPESRVRSSIKREEEWRLGTERERGRVDVR</sequence>
<dbReference type="AlphaFoldDB" id="A0A6A6V9R7"/>
<evidence type="ECO:0000313" key="2">
    <source>
        <dbReference type="Proteomes" id="UP000799440"/>
    </source>
</evidence>
<reference evidence="1" key="1">
    <citation type="journal article" date="2020" name="Stud. Mycol.">
        <title>101 Dothideomycetes genomes: a test case for predicting lifestyles and emergence of pathogens.</title>
        <authorList>
            <person name="Haridas S."/>
            <person name="Albert R."/>
            <person name="Binder M."/>
            <person name="Bloem J."/>
            <person name="Labutti K."/>
            <person name="Salamov A."/>
            <person name="Andreopoulos B."/>
            <person name="Baker S."/>
            <person name="Barry K."/>
            <person name="Bills G."/>
            <person name="Bluhm B."/>
            <person name="Cannon C."/>
            <person name="Castanera R."/>
            <person name="Culley D."/>
            <person name="Daum C."/>
            <person name="Ezra D."/>
            <person name="Gonzalez J."/>
            <person name="Henrissat B."/>
            <person name="Kuo A."/>
            <person name="Liang C."/>
            <person name="Lipzen A."/>
            <person name="Lutzoni F."/>
            <person name="Magnuson J."/>
            <person name="Mondo S."/>
            <person name="Nolan M."/>
            <person name="Ohm R."/>
            <person name="Pangilinan J."/>
            <person name="Park H.-J."/>
            <person name="Ramirez L."/>
            <person name="Alfaro M."/>
            <person name="Sun H."/>
            <person name="Tritt A."/>
            <person name="Yoshinaga Y."/>
            <person name="Zwiers L.-H."/>
            <person name="Turgeon B."/>
            <person name="Goodwin S."/>
            <person name="Spatafora J."/>
            <person name="Crous P."/>
            <person name="Grigoriev I."/>
        </authorList>
    </citation>
    <scope>NUCLEOTIDE SEQUENCE</scope>
    <source>
        <strain evidence="1">CBS 119925</strain>
    </source>
</reference>
<dbReference type="EMBL" id="MU006579">
    <property type="protein sequence ID" value="KAF2746031.1"/>
    <property type="molecule type" value="Genomic_DNA"/>
</dbReference>
<proteinExistence type="predicted"/>
<keyword evidence="2" id="KW-1185">Reference proteome</keyword>
<evidence type="ECO:0000313" key="1">
    <source>
        <dbReference type="EMBL" id="KAF2746031.1"/>
    </source>
</evidence>
<dbReference type="Proteomes" id="UP000799440">
    <property type="component" value="Unassembled WGS sequence"/>
</dbReference>